<gene>
    <name evidence="1" type="ORF">JCM19239_3195</name>
</gene>
<reference evidence="2" key="1">
    <citation type="submission" date="2014-09" db="EMBL/GenBank/DDBJ databases">
        <title>Vibrio variabilis JCM 19239. (C206) whole genome shotgun sequence.</title>
        <authorList>
            <person name="Sawabe T."/>
            <person name="Meirelles P."/>
            <person name="Nakanishi M."/>
            <person name="Sayaka M."/>
            <person name="Hattori M."/>
            <person name="Ohkuma M."/>
        </authorList>
    </citation>
    <scope>NUCLEOTIDE SEQUENCE [LARGE SCALE GENOMIC DNA]</scope>
    <source>
        <strain evidence="2">JCM 19239</strain>
    </source>
</reference>
<comment type="caution">
    <text evidence="1">The sequence shown here is derived from an EMBL/GenBank/DDBJ whole genome shotgun (WGS) entry which is preliminary data.</text>
</comment>
<organism evidence="1 2">
    <name type="scientific">Vibrio variabilis</name>
    <dbReference type="NCBI Taxonomy" id="990271"/>
    <lineage>
        <taxon>Bacteria</taxon>
        <taxon>Pseudomonadati</taxon>
        <taxon>Pseudomonadota</taxon>
        <taxon>Gammaproteobacteria</taxon>
        <taxon>Vibrionales</taxon>
        <taxon>Vibrionaceae</taxon>
        <taxon>Vibrio</taxon>
    </lineage>
</organism>
<evidence type="ECO:0000313" key="1">
    <source>
        <dbReference type="EMBL" id="GAL28518.1"/>
    </source>
</evidence>
<evidence type="ECO:0000313" key="2">
    <source>
        <dbReference type="Proteomes" id="UP000029223"/>
    </source>
</evidence>
<name>A0ABQ0JIB4_9VIBR</name>
<protein>
    <submittedName>
        <fullName evidence="1">Uncharacterized protein</fullName>
    </submittedName>
</protein>
<sequence length="54" mass="6376">MLCCWRINFKQGNYVVETKAFGTKVSDIKTIEQPTTRYFVSYNECVVCQFRVCK</sequence>
<keyword evidence="2" id="KW-1185">Reference proteome</keyword>
<proteinExistence type="predicted"/>
<dbReference type="Proteomes" id="UP000029223">
    <property type="component" value="Unassembled WGS sequence"/>
</dbReference>
<dbReference type="EMBL" id="BBMS01000045">
    <property type="protein sequence ID" value="GAL28518.1"/>
    <property type="molecule type" value="Genomic_DNA"/>
</dbReference>
<accession>A0ABQ0JIB4</accession>